<evidence type="ECO:0000313" key="4">
    <source>
        <dbReference type="Proteomes" id="UP000255070"/>
    </source>
</evidence>
<organism evidence="3 4">
    <name type="scientific">Comamonas testosteroni</name>
    <name type="common">Pseudomonas testosteroni</name>
    <dbReference type="NCBI Taxonomy" id="285"/>
    <lineage>
        <taxon>Bacteria</taxon>
        <taxon>Pseudomonadati</taxon>
        <taxon>Pseudomonadota</taxon>
        <taxon>Betaproteobacteria</taxon>
        <taxon>Burkholderiales</taxon>
        <taxon>Comamonadaceae</taxon>
        <taxon>Comamonas</taxon>
    </lineage>
</organism>
<dbReference type="AlphaFoldDB" id="A0A8B4S730"/>
<proteinExistence type="predicted"/>
<dbReference type="Pfam" id="PF13304">
    <property type="entry name" value="AAA_21"/>
    <property type="match status" value="1"/>
</dbReference>
<dbReference type="GO" id="GO:0005524">
    <property type="term" value="F:ATP binding"/>
    <property type="evidence" value="ECO:0007669"/>
    <property type="project" value="InterPro"/>
</dbReference>
<feature type="domain" description="Rad50/SbcC-type AAA" evidence="2">
    <location>
        <begin position="5"/>
        <end position="42"/>
    </location>
</feature>
<dbReference type="EMBL" id="UFXL01000001">
    <property type="protein sequence ID" value="SUY78358.1"/>
    <property type="molecule type" value="Genomic_DNA"/>
</dbReference>
<reference evidence="3 4" key="1">
    <citation type="submission" date="2018-06" db="EMBL/GenBank/DDBJ databases">
        <authorList>
            <consortium name="Pathogen Informatics"/>
            <person name="Doyle S."/>
        </authorList>
    </citation>
    <scope>NUCLEOTIDE SEQUENCE [LARGE SCALE GENOMIC DNA]</scope>
    <source>
        <strain evidence="3 4">NCTC10698</strain>
    </source>
</reference>
<evidence type="ECO:0000313" key="3">
    <source>
        <dbReference type="EMBL" id="SUY78358.1"/>
    </source>
</evidence>
<comment type="caution">
    <text evidence="3">The sequence shown here is derived from an EMBL/GenBank/DDBJ whole genome shotgun (WGS) entry which is preliminary data.</text>
</comment>
<dbReference type="InterPro" id="IPR038729">
    <property type="entry name" value="Rad50/SbcC_AAA"/>
</dbReference>
<dbReference type="PANTHER" id="PTHR43581:SF2">
    <property type="entry name" value="EXCINUCLEASE ATPASE SUBUNIT"/>
    <property type="match status" value="1"/>
</dbReference>
<evidence type="ECO:0000259" key="1">
    <source>
        <dbReference type="Pfam" id="PF13304"/>
    </source>
</evidence>
<evidence type="ECO:0000259" key="2">
    <source>
        <dbReference type="Pfam" id="PF13476"/>
    </source>
</evidence>
<dbReference type="Pfam" id="PF13476">
    <property type="entry name" value="AAA_23"/>
    <property type="match status" value="1"/>
</dbReference>
<dbReference type="InterPro" id="IPR051396">
    <property type="entry name" value="Bact_Antivir_Def_Nuclease"/>
</dbReference>
<dbReference type="GO" id="GO:0016887">
    <property type="term" value="F:ATP hydrolysis activity"/>
    <property type="evidence" value="ECO:0007669"/>
    <property type="project" value="InterPro"/>
</dbReference>
<sequence>MDFEQLKLHSWQQFAEIDISFHPRATILTGANGSGKTTILSLLARHRGWHQQSLATPKNDFITKALKYFSLFRSSSQKTSSDRSIGALRYSNGSTATLIVPEAQTAQYQVAISNQQPARFFYIPSHRQTFSYRRVGQINTIRKERQTAFDEIQHNQMSKHAGHHNDMPSSFLMKNTLLGWMINGYGVRSPTKTIMPPDPLQIRNFEGFRDALRLILPQSLGFEDLEVRDYEIVFICNGGADEFLLETASGGISALIDIAWQIFMFDTDEKAPFTVVIDEVENHLHPSMQRTLLPSLLSAFPHAKFIVTTHSPLIVTSVEDANVYALRYDHSKKVRSYLLDFKTEVMNAIDVLDEVLGVSTTLPPWAVDKLSSILERHSVLDPTSESMTALRIELGNAGLSRLFPEAVGRIAEARK</sequence>
<protein>
    <submittedName>
        <fullName evidence="3">Recombination protein F</fullName>
    </submittedName>
</protein>
<dbReference type="Proteomes" id="UP000255070">
    <property type="component" value="Unassembled WGS sequence"/>
</dbReference>
<dbReference type="InterPro" id="IPR003959">
    <property type="entry name" value="ATPase_AAA_core"/>
</dbReference>
<dbReference type="GeneID" id="63998622"/>
<dbReference type="PANTHER" id="PTHR43581">
    <property type="entry name" value="ATP/GTP PHOSPHATASE"/>
    <property type="match status" value="1"/>
</dbReference>
<gene>
    <name evidence="3" type="ORF">NCTC10698_03272</name>
</gene>
<accession>A0A8B4S730</accession>
<feature type="domain" description="ATPase AAA-type core" evidence="1">
    <location>
        <begin position="227"/>
        <end position="315"/>
    </location>
</feature>
<dbReference type="RefSeq" id="WP_003075598.1">
    <property type="nucleotide sequence ID" value="NZ_BBJZ01000002.1"/>
</dbReference>
<dbReference type="SUPFAM" id="SSF52540">
    <property type="entry name" value="P-loop containing nucleoside triphosphate hydrolases"/>
    <property type="match status" value="1"/>
</dbReference>
<keyword evidence="4" id="KW-1185">Reference proteome</keyword>
<dbReference type="Gene3D" id="3.40.50.300">
    <property type="entry name" value="P-loop containing nucleotide triphosphate hydrolases"/>
    <property type="match status" value="1"/>
</dbReference>
<name>A0A8B4S730_COMTE</name>
<dbReference type="InterPro" id="IPR027417">
    <property type="entry name" value="P-loop_NTPase"/>
</dbReference>